<evidence type="ECO:0000256" key="9">
    <source>
        <dbReference type="ARBA" id="ARBA00023136"/>
    </source>
</evidence>
<evidence type="ECO:0000313" key="13">
    <source>
        <dbReference type="EMBL" id="KAB1205674.1"/>
    </source>
</evidence>
<comment type="caution">
    <text evidence="13">The sequence shown here is derived from an EMBL/GenBank/DDBJ whole genome shotgun (WGS) entry which is preliminary data.</text>
</comment>
<evidence type="ECO:0000256" key="4">
    <source>
        <dbReference type="ARBA" id="ARBA00022617"/>
    </source>
</evidence>
<feature type="binding site" description="axial binding residue" evidence="10">
    <location>
        <position position="451"/>
    </location>
    <ligand>
        <name>heme</name>
        <dbReference type="ChEBI" id="CHEBI:30413"/>
    </ligand>
    <ligandPart>
        <name>Fe</name>
        <dbReference type="ChEBI" id="CHEBI:18248"/>
    </ligandPart>
</feature>
<evidence type="ECO:0000256" key="2">
    <source>
        <dbReference type="ARBA" id="ARBA00004370"/>
    </source>
</evidence>
<evidence type="ECO:0000256" key="6">
    <source>
        <dbReference type="ARBA" id="ARBA00023002"/>
    </source>
</evidence>
<comment type="subcellular location">
    <subcellularLocation>
        <location evidence="2">Membrane</location>
    </subcellularLocation>
</comment>
<keyword evidence="5 10" id="KW-0479">Metal-binding</keyword>
<reference evidence="13 14" key="1">
    <citation type="journal article" date="2019" name="Plant Biotechnol. J.">
        <title>The red bayberry genome and genetic basis of sex determination.</title>
        <authorList>
            <person name="Jia H.M."/>
            <person name="Jia H.J."/>
            <person name="Cai Q.L."/>
            <person name="Wang Y."/>
            <person name="Zhao H.B."/>
            <person name="Yang W.F."/>
            <person name="Wang G.Y."/>
            <person name="Li Y.H."/>
            <person name="Zhan D.L."/>
            <person name="Shen Y.T."/>
            <person name="Niu Q.F."/>
            <person name="Chang L."/>
            <person name="Qiu J."/>
            <person name="Zhao L."/>
            <person name="Xie H.B."/>
            <person name="Fu W.Y."/>
            <person name="Jin J."/>
            <person name="Li X.W."/>
            <person name="Jiao Y."/>
            <person name="Zhou C.C."/>
            <person name="Tu T."/>
            <person name="Chai C.Y."/>
            <person name="Gao J.L."/>
            <person name="Fan L.J."/>
            <person name="van de Weg E."/>
            <person name="Wang J.Y."/>
            <person name="Gao Z.S."/>
        </authorList>
    </citation>
    <scope>NUCLEOTIDE SEQUENCE [LARGE SCALE GENOMIC DNA]</scope>
    <source>
        <tissue evidence="13">Leaves</tissue>
    </source>
</reference>
<dbReference type="GO" id="GO:0004497">
    <property type="term" value="F:monooxygenase activity"/>
    <property type="evidence" value="ECO:0007669"/>
    <property type="project" value="UniProtKB-KW"/>
</dbReference>
<organism evidence="13 14">
    <name type="scientific">Morella rubra</name>
    <name type="common">Chinese bayberry</name>
    <dbReference type="NCBI Taxonomy" id="262757"/>
    <lineage>
        <taxon>Eukaryota</taxon>
        <taxon>Viridiplantae</taxon>
        <taxon>Streptophyta</taxon>
        <taxon>Embryophyta</taxon>
        <taxon>Tracheophyta</taxon>
        <taxon>Spermatophyta</taxon>
        <taxon>Magnoliopsida</taxon>
        <taxon>eudicotyledons</taxon>
        <taxon>Gunneridae</taxon>
        <taxon>Pentapetalae</taxon>
        <taxon>rosids</taxon>
        <taxon>fabids</taxon>
        <taxon>Fagales</taxon>
        <taxon>Myricaceae</taxon>
        <taxon>Morella</taxon>
    </lineage>
</organism>
<keyword evidence="6 11" id="KW-0560">Oxidoreductase</keyword>
<dbReference type="PROSITE" id="PS00086">
    <property type="entry name" value="CYTOCHROME_P450"/>
    <property type="match status" value="1"/>
</dbReference>
<evidence type="ECO:0000256" key="12">
    <source>
        <dbReference type="SAM" id="Phobius"/>
    </source>
</evidence>
<evidence type="ECO:0000256" key="11">
    <source>
        <dbReference type="RuleBase" id="RU000461"/>
    </source>
</evidence>
<dbReference type="InterPro" id="IPR002401">
    <property type="entry name" value="Cyt_P450_E_grp-I"/>
</dbReference>
<dbReference type="OrthoDB" id="1103324at2759"/>
<accession>A0A6A1UZ02</accession>
<dbReference type="GO" id="GO:0016020">
    <property type="term" value="C:membrane"/>
    <property type="evidence" value="ECO:0007669"/>
    <property type="project" value="UniProtKB-SubCell"/>
</dbReference>
<evidence type="ECO:0000256" key="10">
    <source>
        <dbReference type="PIRSR" id="PIRSR602401-1"/>
    </source>
</evidence>
<evidence type="ECO:0000256" key="7">
    <source>
        <dbReference type="ARBA" id="ARBA00023004"/>
    </source>
</evidence>
<dbReference type="GO" id="GO:0005506">
    <property type="term" value="F:iron ion binding"/>
    <property type="evidence" value="ECO:0007669"/>
    <property type="project" value="InterPro"/>
</dbReference>
<keyword evidence="12" id="KW-0812">Transmembrane</keyword>
<dbReference type="GO" id="GO:0020037">
    <property type="term" value="F:heme binding"/>
    <property type="evidence" value="ECO:0007669"/>
    <property type="project" value="InterPro"/>
</dbReference>
<sequence length="514" mass="58243">MPHFQDYLTLLVFVASIVVATFFIRPQRKTRLPPSPRALPIIGHLHLLSRIPHQAFSKLSNRYGPVMYLLFGSKPCVVVSSPEIARECLKTNESCFLNRPRMANIDYLTYGSADFTLAPYGPYWKFMKKLCMTELLNGRTLEQHLPIRGDEKRRFLQLLLSKAKANEAVHVEAELLTLTNNIISRMALRKRCSEKQDEAEEVMKLVEEMCELAGKANLSEMIWFCKNLDFQGFGKRLKDVRDRYDTMMERIMKEHEEARLKKKEMVDGSDGIKDVLDILLDIYEDESSEIKLSRENIKGFIMNMFGAGTDTSAVTIEWALAELINHPNVMAKARQEIDMVIGTSKIVEESDISNLPYIQAIVKETLRLHPTGPLISRECTQDCVIGGYEIPAKTPVFVNVWAIGRDPNHWENPLEFSPERFLNKEGSEKSELDVRGQHFHLLPFGSGRRSCPGATLALQVVQTNLAAMIQCFEWKVTDGTQGTLDMEEGPGISLPRANPLVCVPVARLSPFPSI</sequence>
<keyword evidence="8 11" id="KW-0503">Monooxygenase</keyword>
<dbReference type="InterPro" id="IPR036396">
    <property type="entry name" value="Cyt_P450_sf"/>
</dbReference>
<dbReference type="EMBL" id="RXIC02000025">
    <property type="protein sequence ID" value="KAB1205674.1"/>
    <property type="molecule type" value="Genomic_DNA"/>
</dbReference>
<dbReference type="PANTHER" id="PTHR47943">
    <property type="entry name" value="CYTOCHROME P450 93A3-LIKE"/>
    <property type="match status" value="1"/>
</dbReference>
<dbReference type="InterPro" id="IPR017972">
    <property type="entry name" value="Cyt_P450_CS"/>
</dbReference>
<proteinExistence type="inferred from homology"/>
<name>A0A6A1UZ02_9ROSI</name>
<dbReference type="PRINTS" id="PR00463">
    <property type="entry name" value="EP450I"/>
</dbReference>
<dbReference type="InterPro" id="IPR001128">
    <property type="entry name" value="Cyt_P450"/>
</dbReference>
<keyword evidence="12" id="KW-1133">Transmembrane helix</keyword>
<dbReference type="GO" id="GO:0016705">
    <property type="term" value="F:oxidoreductase activity, acting on paired donors, with incorporation or reduction of molecular oxygen"/>
    <property type="evidence" value="ECO:0007669"/>
    <property type="project" value="InterPro"/>
</dbReference>
<keyword evidence="7 10" id="KW-0408">Iron</keyword>
<keyword evidence="4 10" id="KW-0349">Heme</keyword>
<dbReference type="PANTHER" id="PTHR47943:SF8">
    <property type="entry name" value="CYTOCHROME P450"/>
    <property type="match status" value="1"/>
</dbReference>
<evidence type="ECO:0000256" key="8">
    <source>
        <dbReference type="ARBA" id="ARBA00023033"/>
    </source>
</evidence>
<keyword evidence="14" id="KW-1185">Reference proteome</keyword>
<dbReference type="FunFam" id="1.10.630.10:FF:000019">
    <property type="entry name" value="Cytochrome P450 family protein"/>
    <property type="match status" value="1"/>
</dbReference>
<dbReference type="CDD" id="cd20655">
    <property type="entry name" value="CYP93"/>
    <property type="match status" value="1"/>
</dbReference>
<protein>
    <submittedName>
        <fullName evidence="13">Cytochrome P450 93A1</fullName>
    </submittedName>
</protein>
<evidence type="ECO:0000256" key="3">
    <source>
        <dbReference type="ARBA" id="ARBA00010617"/>
    </source>
</evidence>
<evidence type="ECO:0000313" key="14">
    <source>
        <dbReference type="Proteomes" id="UP000516437"/>
    </source>
</evidence>
<evidence type="ECO:0000256" key="1">
    <source>
        <dbReference type="ARBA" id="ARBA00001971"/>
    </source>
</evidence>
<dbReference type="SUPFAM" id="SSF48264">
    <property type="entry name" value="Cytochrome P450"/>
    <property type="match status" value="1"/>
</dbReference>
<dbReference type="Gene3D" id="1.10.630.10">
    <property type="entry name" value="Cytochrome P450"/>
    <property type="match status" value="1"/>
</dbReference>
<feature type="transmembrane region" description="Helical" evidence="12">
    <location>
        <begin position="6"/>
        <end position="24"/>
    </location>
</feature>
<comment type="similarity">
    <text evidence="3 11">Belongs to the cytochrome P450 family.</text>
</comment>
<evidence type="ECO:0000256" key="5">
    <source>
        <dbReference type="ARBA" id="ARBA00022723"/>
    </source>
</evidence>
<comment type="cofactor">
    <cofactor evidence="1 10">
        <name>heme</name>
        <dbReference type="ChEBI" id="CHEBI:30413"/>
    </cofactor>
</comment>
<keyword evidence="9 12" id="KW-0472">Membrane</keyword>
<dbReference type="PRINTS" id="PR00385">
    <property type="entry name" value="P450"/>
</dbReference>
<dbReference type="Pfam" id="PF00067">
    <property type="entry name" value="p450"/>
    <property type="match status" value="1"/>
</dbReference>
<dbReference type="AlphaFoldDB" id="A0A6A1UZ02"/>
<dbReference type="Proteomes" id="UP000516437">
    <property type="component" value="Chromosome 7"/>
</dbReference>
<gene>
    <name evidence="13" type="ORF">CJ030_MR7G017846</name>
</gene>